<reference evidence="2" key="1">
    <citation type="journal article" date="2017" name="Nat. Ecol. Evol.">
        <title>Genome expansion and lineage-specific genetic innovations in the forest pathogenic fungi Armillaria.</title>
        <authorList>
            <person name="Sipos G."/>
            <person name="Prasanna A.N."/>
            <person name="Walter M.C."/>
            <person name="O'Connor E."/>
            <person name="Balint B."/>
            <person name="Krizsan K."/>
            <person name="Kiss B."/>
            <person name="Hess J."/>
            <person name="Varga T."/>
            <person name="Slot J."/>
            <person name="Riley R."/>
            <person name="Boka B."/>
            <person name="Rigling D."/>
            <person name="Barry K."/>
            <person name="Lee J."/>
            <person name="Mihaltcheva S."/>
            <person name="LaButti K."/>
            <person name="Lipzen A."/>
            <person name="Waldron R."/>
            <person name="Moloney N.M."/>
            <person name="Sperisen C."/>
            <person name="Kredics L."/>
            <person name="Vagvoelgyi C."/>
            <person name="Patrignani A."/>
            <person name="Fitzpatrick D."/>
            <person name="Nagy I."/>
            <person name="Doyle S."/>
            <person name="Anderson J.B."/>
            <person name="Grigoriev I.V."/>
            <person name="Gueldener U."/>
            <person name="Muensterkoetter M."/>
            <person name="Nagy L.G."/>
        </authorList>
    </citation>
    <scope>NUCLEOTIDE SEQUENCE [LARGE SCALE GENOMIC DNA]</scope>
    <source>
        <strain evidence="2">28-4</strain>
    </source>
</reference>
<dbReference type="AlphaFoldDB" id="A0A2H3AU35"/>
<evidence type="ECO:0000313" key="1">
    <source>
        <dbReference type="EMBL" id="PBK58422.1"/>
    </source>
</evidence>
<keyword evidence="2" id="KW-1185">Reference proteome</keyword>
<protein>
    <submittedName>
        <fullName evidence="1">Uncharacterized protein</fullName>
    </submittedName>
</protein>
<name>A0A2H3AU35_9AGAR</name>
<gene>
    <name evidence="1" type="ORF">ARMSODRAFT_133764</name>
</gene>
<sequence length="151" mass="16803">MKTASTCGFQVSVRLLSLIRMSTTITLFNFWTPTDLCTRRPGEGMVETFDTEIGQSVQRQQCQAFSGFSGSHGSPWSSLLFIYEWIGPPLIVLALPKATESRTSTIHNDLCFLHHIMPFSSMIAAGRVEAECVQMQSVVYTCEPCSLTRLT</sequence>
<organism evidence="1 2">
    <name type="scientific">Armillaria solidipes</name>
    <dbReference type="NCBI Taxonomy" id="1076256"/>
    <lineage>
        <taxon>Eukaryota</taxon>
        <taxon>Fungi</taxon>
        <taxon>Dikarya</taxon>
        <taxon>Basidiomycota</taxon>
        <taxon>Agaricomycotina</taxon>
        <taxon>Agaricomycetes</taxon>
        <taxon>Agaricomycetidae</taxon>
        <taxon>Agaricales</taxon>
        <taxon>Marasmiineae</taxon>
        <taxon>Physalacriaceae</taxon>
        <taxon>Armillaria</taxon>
    </lineage>
</organism>
<evidence type="ECO:0000313" key="2">
    <source>
        <dbReference type="Proteomes" id="UP000218334"/>
    </source>
</evidence>
<proteinExistence type="predicted"/>
<dbReference type="EMBL" id="KZ293545">
    <property type="protein sequence ID" value="PBK58422.1"/>
    <property type="molecule type" value="Genomic_DNA"/>
</dbReference>
<dbReference type="Proteomes" id="UP000218334">
    <property type="component" value="Unassembled WGS sequence"/>
</dbReference>
<accession>A0A2H3AU35</accession>